<sequence length="77" mass="8292">MVALIVGLLLIAFTVIAALPSVLGWGPEIVLFLKGFLPFFTAFVGIIALFIGIADIKDKNEAKKEEAASKQQESKTE</sequence>
<dbReference type="AlphaFoldDB" id="S3KGN5"/>
<keyword evidence="3" id="KW-1185">Reference proteome</keyword>
<accession>S3KGN5</accession>
<comment type="caution">
    <text evidence="2">The sequence shown here is derived from an EMBL/GenBank/DDBJ whole genome shotgun (WGS) entry which is preliminary data.</text>
</comment>
<reference evidence="2 3" key="1">
    <citation type="submission" date="2013-04" db="EMBL/GenBank/DDBJ databases">
        <title>The Genome Sequence of Treponema maltophilum ATCC 51939.</title>
        <authorList>
            <consortium name="The Broad Institute Genomics Platform"/>
            <person name="Earl A."/>
            <person name="Ward D."/>
            <person name="Feldgarden M."/>
            <person name="Gevers D."/>
            <person name="Leonetti C."/>
            <person name="Blanton J.M."/>
            <person name="Dewhirst F.E."/>
            <person name="Izard J."/>
            <person name="Walker B."/>
            <person name="Young S."/>
            <person name="Zeng Q."/>
            <person name="Gargeya S."/>
            <person name="Fitzgerald M."/>
            <person name="Haas B."/>
            <person name="Abouelleil A."/>
            <person name="Allen A.W."/>
            <person name="Alvarado L."/>
            <person name="Arachchi H.M."/>
            <person name="Berlin A.M."/>
            <person name="Chapman S.B."/>
            <person name="Gainer-Dewar J."/>
            <person name="Goldberg J."/>
            <person name="Griggs A."/>
            <person name="Gujja S."/>
            <person name="Hansen M."/>
            <person name="Howarth C."/>
            <person name="Imamovic A."/>
            <person name="Ireland A."/>
            <person name="Larimer J."/>
            <person name="McCowan C."/>
            <person name="Murphy C."/>
            <person name="Pearson M."/>
            <person name="Poon T.W."/>
            <person name="Priest M."/>
            <person name="Roberts A."/>
            <person name="Saif S."/>
            <person name="Shea T."/>
            <person name="Sisk P."/>
            <person name="Sykes S."/>
            <person name="Wortman J."/>
            <person name="Nusbaum C."/>
            <person name="Birren B."/>
        </authorList>
    </citation>
    <scope>NUCLEOTIDE SEQUENCE [LARGE SCALE GENOMIC DNA]</scope>
    <source>
        <strain evidence="2 3">ATCC 51939</strain>
    </source>
</reference>
<evidence type="ECO:0000313" key="2">
    <source>
        <dbReference type="EMBL" id="EPF31392.1"/>
    </source>
</evidence>
<dbReference type="EMBL" id="ATFF01000006">
    <property type="protein sequence ID" value="EPF31392.1"/>
    <property type="molecule type" value="Genomic_DNA"/>
</dbReference>
<evidence type="ECO:0000313" key="3">
    <source>
        <dbReference type="Proteomes" id="UP000014541"/>
    </source>
</evidence>
<keyword evidence="1" id="KW-1133">Transmembrane helix</keyword>
<dbReference type="eggNOG" id="ENOG502ZICM">
    <property type="taxonomic scope" value="Bacteria"/>
</dbReference>
<dbReference type="OrthoDB" id="363302at2"/>
<feature type="transmembrane region" description="Helical" evidence="1">
    <location>
        <begin position="36"/>
        <end position="54"/>
    </location>
</feature>
<dbReference type="HOGENOM" id="CLU_177106_0_0_12"/>
<organism evidence="2 3">
    <name type="scientific">Treponema maltophilum ATCC 51939</name>
    <dbReference type="NCBI Taxonomy" id="1125699"/>
    <lineage>
        <taxon>Bacteria</taxon>
        <taxon>Pseudomonadati</taxon>
        <taxon>Spirochaetota</taxon>
        <taxon>Spirochaetia</taxon>
        <taxon>Spirochaetales</taxon>
        <taxon>Treponemataceae</taxon>
        <taxon>Treponema</taxon>
    </lineage>
</organism>
<dbReference type="RefSeq" id="WP_016526003.1">
    <property type="nucleotide sequence ID" value="NZ_KE332518.1"/>
</dbReference>
<name>S3KGN5_TREMA</name>
<keyword evidence="1" id="KW-0472">Membrane</keyword>
<dbReference type="Proteomes" id="UP000014541">
    <property type="component" value="Unassembled WGS sequence"/>
</dbReference>
<dbReference type="PATRIC" id="fig|1125699.3.peg.1754"/>
<keyword evidence="1" id="KW-0812">Transmembrane</keyword>
<protein>
    <submittedName>
        <fullName evidence="2">Uncharacterized protein</fullName>
    </submittedName>
</protein>
<evidence type="ECO:0000256" key="1">
    <source>
        <dbReference type="SAM" id="Phobius"/>
    </source>
</evidence>
<dbReference type="STRING" id="1125699.HMPREF9194_01738"/>
<gene>
    <name evidence="2" type="ORF">HMPREF9194_01738</name>
</gene>
<proteinExistence type="predicted"/>